<evidence type="ECO:0000256" key="3">
    <source>
        <dbReference type="ARBA" id="ARBA00012243"/>
    </source>
</evidence>
<dbReference type="GO" id="GO:0006646">
    <property type="term" value="P:phosphatidylethanolamine biosynthetic process"/>
    <property type="evidence" value="ECO:0007669"/>
    <property type="project" value="UniProtKB-UniPathway"/>
</dbReference>
<keyword evidence="4" id="KW-1003">Cell membrane</keyword>
<organism evidence="15">
    <name type="scientific">Cyprideis torosa</name>
    <dbReference type="NCBI Taxonomy" id="163714"/>
    <lineage>
        <taxon>Eukaryota</taxon>
        <taxon>Metazoa</taxon>
        <taxon>Ecdysozoa</taxon>
        <taxon>Arthropoda</taxon>
        <taxon>Crustacea</taxon>
        <taxon>Oligostraca</taxon>
        <taxon>Ostracoda</taxon>
        <taxon>Podocopa</taxon>
        <taxon>Podocopida</taxon>
        <taxon>Cytherocopina</taxon>
        <taxon>Cytheroidea</taxon>
        <taxon>Cytherideidae</taxon>
        <taxon>Cyprideis</taxon>
    </lineage>
</organism>
<evidence type="ECO:0000256" key="7">
    <source>
        <dbReference type="ARBA" id="ARBA00023098"/>
    </source>
</evidence>
<evidence type="ECO:0000256" key="12">
    <source>
        <dbReference type="ARBA" id="ARBA00023317"/>
    </source>
</evidence>
<dbReference type="PANTHER" id="PTHR10067">
    <property type="entry name" value="PHOSPHATIDYLSERINE DECARBOXYLASE"/>
    <property type="match status" value="1"/>
</dbReference>
<evidence type="ECO:0000256" key="14">
    <source>
        <dbReference type="ARBA" id="ARBA00045136"/>
    </source>
</evidence>
<sequence length="270" mass="29861">LISRQLFALSRVEKPWLSQTLIRWYAKQFKVDVSQALETDLTRYPSLNAFFTRALKPEARPVDPTENAFVSPADGVLSETGPIDKKSLIQAKGSHYNLDELLGGHTELAAPFIDGDFATVYLSPRDYHRLHMPCDATLTEMIYVPGRLFSVSLMTTRHIPRIFTRNERVVCLFDTPHGRLGLVLVGAINVAAIETVWAGLITPPQKKTVTLTRYDEPTAFKCGAEMGRFNMGSTIVVLTEKDAVFWADTARPGTSVNMGQKLGTAACGDS</sequence>
<evidence type="ECO:0000256" key="1">
    <source>
        <dbReference type="ARBA" id="ARBA00001928"/>
    </source>
</evidence>
<comment type="function">
    <text evidence="14">Catalyzes the formation of phosphatidylethanolamine (PtdEtn) from phosphatidylserine (PtdSer). Plays a central role in phospholipid metabolism and in the interorganelle trafficking of phosphatidylserine. May be involved in lipid droplet biogenesis at the endoplasmic reticulum membrane.</text>
</comment>
<evidence type="ECO:0000256" key="5">
    <source>
        <dbReference type="ARBA" id="ARBA00022516"/>
    </source>
</evidence>
<evidence type="ECO:0000256" key="4">
    <source>
        <dbReference type="ARBA" id="ARBA00022475"/>
    </source>
</evidence>
<dbReference type="InterPro" id="IPR033177">
    <property type="entry name" value="PSD-B"/>
</dbReference>
<keyword evidence="5" id="KW-0444">Lipid biosynthesis</keyword>
<keyword evidence="6" id="KW-0210">Decarboxylase</keyword>
<evidence type="ECO:0000256" key="13">
    <source>
        <dbReference type="ARBA" id="ARBA00024326"/>
    </source>
</evidence>
<keyword evidence="8" id="KW-0472">Membrane</keyword>
<dbReference type="EMBL" id="OB707331">
    <property type="protein sequence ID" value="CAD7238723.1"/>
    <property type="molecule type" value="Genomic_DNA"/>
</dbReference>
<keyword evidence="11" id="KW-1208">Phospholipid metabolism</keyword>
<dbReference type="InterPro" id="IPR033178">
    <property type="entry name" value="PSD_type1_pro"/>
</dbReference>
<evidence type="ECO:0000256" key="6">
    <source>
        <dbReference type="ARBA" id="ARBA00022793"/>
    </source>
</evidence>
<name>A0A7R8X0K4_9CRUS</name>
<proteinExistence type="inferred from homology"/>
<dbReference type="EC" id="4.1.1.65" evidence="3"/>
<dbReference type="GO" id="GO:0004609">
    <property type="term" value="F:phosphatidylserine decarboxylase activity"/>
    <property type="evidence" value="ECO:0007669"/>
    <property type="project" value="UniProtKB-EC"/>
</dbReference>
<protein>
    <recommendedName>
        <fullName evidence="3">phosphatidylserine decarboxylase</fullName>
        <ecNumber evidence="3">4.1.1.65</ecNumber>
    </recommendedName>
</protein>
<keyword evidence="12" id="KW-0670">Pyruvate</keyword>
<dbReference type="AlphaFoldDB" id="A0A7R8X0K4"/>
<dbReference type="OrthoDB" id="6375283at2759"/>
<evidence type="ECO:0000256" key="11">
    <source>
        <dbReference type="ARBA" id="ARBA00023264"/>
    </source>
</evidence>
<dbReference type="NCBIfam" id="TIGR00163">
    <property type="entry name" value="PS_decarb"/>
    <property type="match status" value="1"/>
</dbReference>
<keyword evidence="10" id="KW-0456">Lyase</keyword>
<evidence type="ECO:0000256" key="8">
    <source>
        <dbReference type="ARBA" id="ARBA00023136"/>
    </source>
</evidence>
<comment type="pathway">
    <text evidence="13">Phospholipid metabolism; phosphatidylethanolamine biosynthesis.</text>
</comment>
<comment type="cofactor">
    <cofactor evidence="1">
        <name>pyruvate</name>
        <dbReference type="ChEBI" id="CHEBI:15361"/>
    </cofactor>
</comment>
<feature type="non-terminal residue" evidence="15">
    <location>
        <position position="1"/>
    </location>
</feature>
<dbReference type="InterPro" id="IPR003817">
    <property type="entry name" value="PS_Dcarbxylase"/>
</dbReference>
<dbReference type="HAMAP" id="MF_00662">
    <property type="entry name" value="PS_decarb_PSD_B_type1"/>
    <property type="match status" value="1"/>
</dbReference>
<evidence type="ECO:0000256" key="2">
    <source>
        <dbReference type="ARBA" id="ARBA00005189"/>
    </source>
</evidence>
<evidence type="ECO:0000256" key="10">
    <source>
        <dbReference type="ARBA" id="ARBA00023239"/>
    </source>
</evidence>
<comment type="pathway">
    <text evidence="2">Lipid metabolism.</text>
</comment>
<gene>
    <name evidence="15" type="ORF">CTOB1V02_LOCUS16538</name>
</gene>
<reference evidence="15" key="1">
    <citation type="submission" date="2020-11" db="EMBL/GenBank/DDBJ databases">
        <authorList>
            <person name="Tran Van P."/>
        </authorList>
    </citation>
    <scope>NUCLEOTIDE SEQUENCE</scope>
</reference>
<evidence type="ECO:0000256" key="9">
    <source>
        <dbReference type="ARBA" id="ARBA00023209"/>
    </source>
</evidence>
<dbReference type="UniPathway" id="UPA00558"/>
<keyword evidence="9" id="KW-0594">Phospholipid biosynthesis</keyword>
<accession>A0A7R8X0K4</accession>
<dbReference type="PANTHER" id="PTHR10067:SF6">
    <property type="entry name" value="PHOSPHATIDYLSERINE DECARBOXYLASE PROENZYME, MITOCHONDRIAL"/>
    <property type="match status" value="1"/>
</dbReference>
<dbReference type="Pfam" id="PF02666">
    <property type="entry name" value="PS_Dcarbxylase"/>
    <property type="match status" value="1"/>
</dbReference>
<keyword evidence="7" id="KW-0443">Lipid metabolism</keyword>
<evidence type="ECO:0000313" key="15">
    <source>
        <dbReference type="EMBL" id="CAD7238723.1"/>
    </source>
</evidence>